<reference evidence="1 2" key="1">
    <citation type="journal article" date="2020" name="Nature">
        <title>Bacterial chemolithoautotrophy via manganese oxidation.</title>
        <authorList>
            <person name="Yu H."/>
            <person name="Leadbetter J.R."/>
        </authorList>
    </citation>
    <scope>NUCLEOTIDE SEQUENCE [LARGE SCALE GENOMIC DNA]</scope>
    <source>
        <strain evidence="1 2">Mn-1</strain>
    </source>
</reference>
<dbReference type="RefSeq" id="WP_168058549.1">
    <property type="nucleotide sequence ID" value="NZ_VTOW01000001.1"/>
</dbReference>
<comment type="caution">
    <text evidence="1">The sequence shown here is derived from an EMBL/GenBank/DDBJ whole genome shotgun (WGS) entry which is preliminary data.</text>
</comment>
<protein>
    <submittedName>
        <fullName evidence="1">Uncharacterized protein</fullName>
    </submittedName>
</protein>
<proteinExistence type="predicted"/>
<evidence type="ECO:0000313" key="1">
    <source>
        <dbReference type="EMBL" id="NKE70286.1"/>
    </source>
</evidence>
<accession>A0A7X6IA30</accession>
<dbReference type="Proteomes" id="UP000534783">
    <property type="component" value="Unassembled WGS sequence"/>
</dbReference>
<dbReference type="EMBL" id="VTOW01000001">
    <property type="protein sequence ID" value="NKE70286.1"/>
    <property type="molecule type" value="Genomic_DNA"/>
</dbReference>
<sequence length="59" mass="6210">MAKLICTKCAGERPVPKLDEGPGIVSKKDATKLTCPTHGEQCATTNIPLCCGASMKYTV</sequence>
<keyword evidence="2" id="KW-1185">Reference proteome</keyword>
<gene>
    <name evidence="1" type="ORF">MNODULE_05945</name>
</gene>
<evidence type="ECO:0000313" key="2">
    <source>
        <dbReference type="Proteomes" id="UP000534783"/>
    </source>
</evidence>
<dbReference type="AlphaFoldDB" id="A0A7X6IA30"/>
<organism evidence="1 2">
    <name type="scientific">Candidatus Manganitrophus noduliformans</name>
    <dbReference type="NCBI Taxonomy" id="2606439"/>
    <lineage>
        <taxon>Bacteria</taxon>
        <taxon>Pseudomonadati</taxon>
        <taxon>Nitrospirota</taxon>
        <taxon>Nitrospiria</taxon>
        <taxon>Candidatus Troglogloeales</taxon>
        <taxon>Candidatus Manganitrophaceae</taxon>
        <taxon>Candidatus Manganitrophus</taxon>
    </lineage>
</organism>
<name>A0A7X6IA30_9BACT</name>